<proteinExistence type="predicted"/>
<sequence>MATRVETAVDTCRHYHSPYNLNFRPLTYRHSSKFPRFRKKNRKKKTIKRNQDKAKTKTEVVLYWMGI</sequence>
<dbReference type="EMBL" id="JAATIQ010000101">
    <property type="protein sequence ID" value="KAF4382431.1"/>
    <property type="molecule type" value="Genomic_DNA"/>
</dbReference>
<keyword evidence="2" id="KW-1185">Reference proteome</keyword>
<dbReference type="Proteomes" id="UP000583929">
    <property type="component" value="Unassembled WGS sequence"/>
</dbReference>
<evidence type="ECO:0000313" key="1">
    <source>
        <dbReference type="EMBL" id="KAF4382431.1"/>
    </source>
</evidence>
<reference evidence="1 2" key="1">
    <citation type="journal article" date="2020" name="bioRxiv">
        <title>Sequence and annotation of 42 cannabis genomes reveals extensive copy number variation in cannabinoid synthesis and pathogen resistance genes.</title>
        <authorList>
            <person name="Mckernan K.J."/>
            <person name="Helbert Y."/>
            <person name="Kane L.T."/>
            <person name="Ebling H."/>
            <person name="Zhang L."/>
            <person name="Liu B."/>
            <person name="Eaton Z."/>
            <person name="Mclaughlin S."/>
            <person name="Kingan S."/>
            <person name="Baybayan P."/>
            <person name="Concepcion G."/>
            <person name="Jordan M."/>
            <person name="Riva A."/>
            <person name="Barbazuk W."/>
            <person name="Harkins T."/>
        </authorList>
    </citation>
    <scope>NUCLEOTIDE SEQUENCE [LARGE SCALE GENOMIC DNA]</scope>
    <source>
        <strain evidence="2">cv. Jamaican Lion 4</strain>
        <tissue evidence="1">Leaf</tissue>
    </source>
</reference>
<gene>
    <name evidence="1" type="ORF">G4B88_011383</name>
</gene>
<evidence type="ECO:0000313" key="2">
    <source>
        <dbReference type="Proteomes" id="UP000583929"/>
    </source>
</evidence>
<dbReference type="AlphaFoldDB" id="A0A7J6GHL7"/>
<name>A0A7J6GHL7_CANSA</name>
<comment type="caution">
    <text evidence="1">The sequence shown here is derived from an EMBL/GenBank/DDBJ whole genome shotgun (WGS) entry which is preliminary data.</text>
</comment>
<accession>A0A7J6GHL7</accession>
<organism evidence="1 2">
    <name type="scientific">Cannabis sativa</name>
    <name type="common">Hemp</name>
    <name type="synonym">Marijuana</name>
    <dbReference type="NCBI Taxonomy" id="3483"/>
    <lineage>
        <taxon>Eukaryota</taxon>
        <taxon>Viridiplantae</taxon>
        <taxon>Streptophyta</taxon>
        <taxon>Embryophyta</taxon>
        <taxon>Tracheophyta</taxon>
        <taxon>Spermatophyta</taxon>
        <taxon>Magnoliopsida</taxon>
        <taxon>eudicotyledons</taxon>
        <taxon>Gunneridae</taxon>
        <taxon>Pentapetalae</taxon>
        <taxon>rosids</taxon>
        <taxon>fabids</taxon>
        <taxon>Rosales</taxon>
        <taxon>Cannabaceae</taxon>
        <taxon>Cannabis</taxon>
    </lineage>
</organism>
<protein>
    <submittedName>
        <fullName evidence="1">Uncharacterized protein</fullName>
    </submittedName>
</protein>